<protein>
    <submittedName>
        <fullName evidence="2">Uncharacterized protein</fullName>
    </submittedName>
</protein>
<accession>A0ABM8BHK7</accession>
<sequence length="77" mass="9235">MIAFYRRRVTLLTNTYDVFYFLMVLITPYPILKALKFDHVNISYSYNIINTFYYYCYLNHKLLASKLSGTKYLLVAL</sequence>
<dbReference type="Proteomes" id="UP001321741">
    <property type="component" value="Chromosome"/>
</dbReference>
<gene>
    <name evidence="2" type="ORF">KIM322_10440</name>
</gene>
<feature type="transmembrane region" description="Helical" evidence="1">
    <location>
        <begin position="18"/>
        <end position="35"/>
    </location>
</feature>
<keyword evidence="1" id="KW-0472">Membrane</keyword>
<organism evidence="2 3">
    <name type="scientific">Lactobacillus xylocopicola</name>
    <dbReference type="NCBI Taxonomy" id="2976676"/>
    <lineage>
        <taxon>Bacteria</taxon>
        <taxon>Bacillati</taxon>
        <taxon>Bacillota</taxon>
        <taxon>Bacilli</taxon>
        <taxon>Lactobacillales</taxon>
        <taxon>Lactobacillaceae</taxon>
        <taxon>Lactobacillus</taxon>
    </lineage>
</organism>
<keyword evidence="1" id="KW-0812">Transmembrane</keyword>
<keyword evidence="1" id="KW-1133">Transmembrane helix</keyword>
<reference evidence="2 3" key="1">
    <citation type="journal article" date="2023" name="Microbiol. Spectr.">
        <title>Symbiosis of Carpenter Bees with Uncharacterized Lactic Acid Bacteria Showing NAD Auxotrophy.</title>
        <authorList>
            <person name="Kawasaki S."/>
            <person name="Ozawa K."/>
            <person name="Mori T."/>
            <person name="Yamamoto A."/>
            <person name="Ito M."/>
            <person name="Ohkuma M."/>
            <person name="Sakamoto M."/>
            <person name="Matsutani M."/>
        </authorList>
    </citation>
    <scope>NUCLEOTIDE SEQUENCE [LARGE SCALE GENOMIC DNA]</scope>
    <source>
        <strain evidence="2 3">Kim32-2</strain>
    </source>
</reference>
<evidence type="ECO:0000313" key="2">
    <source>
        <dbReference type="EMBL" id="BDR60783.1"/>
    </source>
</evidence>
<evidence type="ECO:0000256" key="1">
    <source>
        <dbReference type="SAM" id="Phobius"/>
    </source>
</evidence>
<dbReference type="EMBL" id="AP026803">
    <property type="protein sequence ID" value="BDR60783.1"/>
    <property type="molecule type" value="Genomic_DNA"/>
</dbReference>
<evidence type="ECO:0000313" key="3">
    <source>
        <dbReference type="Proteomes" id="UP001321741"/>
    </source>
</evidence>
<keyword evidence="3" id="KW-1185">Reference proteome</keyword>
<name>A0ABM8BHK7_9LACO</name>
<proteinExistence type="predicted"/>